<dbReference type="InterPro" id="IPR052399">
    <property type="entry name" value="Phage_Baseplate_Assmbl_Protein"/>
</dbReference>
<evidence type="ECO:0000259" key="3">
    <source>
        <dbReference type="Pfam" id="PF26079"/>
    </source>
</evidence>
<dbReference type="Pfam" id="PF26079">
    <property type="entry name" value="Baseplate_J_C"/>
    <property type="match status" value="1"/>
</dbReference>
<protein>
    <submittedName>
        <fullName evidence="4">Baseplate J like protein</fullName>
    </submittedName>
</protein>
<dbReference type="EMBL" id="BK032738">
    <property type="protein sequence ID" value="DAF57723.1"/>
    <property type="molecule type" value="Genomic_DNA"/>
</dbReference>
<organism evidence="4">
    <name type="scientific">Myoviridae sp. ct31P9</name>
    <dbReference type="NCBI Taxonomy" id="2827657"/>
    <lineage>
        <taxon>Viruses</taxon>
        <taxon>Duplodnaviria</taxon>
        <taxon>Heunggongvirae</taxon>
        <taxon>Uroviricota</taxon>
        <taxon>Caudoviricetes</taxon>
    </lineage>
</organism>
<proteinExistence type="inferred from homology"/>
<evidence type="ECO:0000313" key="4">
    <source>
        <dbReference type="EMBL" id="DAF57723.1"/>
    </source>
</evidence>
<dbReference type="Pfam" id="PF26078">
    <property type="entry name" value="Baseplate_J_M"/>
    <property type="match status" value="1"/>
</dbReference>
<reference evidence="4" key="1">
    <citation type="journal article" date="2021" name="Proc. Natl. Acad. Sci. U.S.A.">
        <title>A Catalog of Tens of Thousands of Viruses from Human Metagenomes Reveals Hidden Associations with Chronic Diseases.</title>
        <authorList>
            <person name="Tisza M.J."/>
            <person name="Buck C.B."/>
        </authorList>
    </citation>
    <scope>NUCLEOTIDE SEQUENCE</scope>
    <source>
        <strain evidence="4">Ct31P9</strain>
    </source>
</reference>
<dbReference type="PANTHER" id="PTHR37829:SF3">
    <property type="entry name" value="PROTEIN JAYE-RELATED"/>
    <property type="match status" value="1"/>
</dbReference>
<evidence type="ECO:0000256" key="1">
    <source>
        <dbReference type="ARBA" id="ARBA00038087"/>
    </source>
</evidence>
<feature type="domain" description="Baseplate J-like C-terminal" evidence="3">
    <location>
        <begin position="263"/>
        <end position="355"/>
    </location>
</feature>
<dbReference type="InterPro" id="IPR058530">
    <property type="entry name" value="Baseplate_J-like_C"/>
</dbReference>
<dbReference type="PANTHER" id="PTHR37829">
    <property type="entry name" value="PHAGE-LIKE ELEMENT PBSX PROTEIN XKDT"/>
    <property type="match status" value="1"/>
</dbReference>
<feature type="domain" description="Baseplate J-like central" evidence="2">
    <location>
        <begin position="178"/>
        <end position="257"/>
    </location>
</feature>
<evidence type="ECO:0000259" key="2">
    <source>
        <dbReference type="Pfam" id="PF26078"/>
    </source>
</evidence>
<sequence length="360" mass="39108">MYENMTFDKIEKRMLARVRSTFDKREGSIIYDATAPAALELAEAYIMARVILRQTFATTADREFLTLRAAEFNIYPEAATPAEVLSQFDIPVPLYTRFNSGNYNFIVTELVDDNAHTYKMKCEQLGRGGNTTIGDITPIIPVNGLTSAKIVKVITPGEDEEDTETFRERYFEALKSKAYGGNGADYKEKTLAIPGVGGVKVFRCWNGGGAVKLVIINTEYEVPDEGLVKEVQEVMDPTPQGKGYGLAPIGHTVTVKAVTATPIPVSASVILGKGVSIEDVKPVAEKAIKEYFAKERAAWGKKSDTEGTTVRPAYILMSLLNIPGVVDVTSVRVRGLEENTGVGAEAVPVLGTLELTKVGA</sequence>
<dbReference type="InterPro" id="IPR058531">
    <property type="entry name" value="Baseplate_J_M"/>
</dbReference>
<accession>A0A8S5T3X7</accession>
<comment type="similarity">
    <text evidence="1">Belongs to the Mu gp47/PBSX XkdT family.</text>
</comment>
<name>A0A8S5T3X7_9CAUD</name>